<gene>
    <name evidence="2" type="ORF">JS44_13485</name>
</gene>
<dbReference type="AlphaFoldDB" id="A0A094LBJ5"/>
<dbReference type="Pfam" id="PF13614">
    <property type="entry name" value="AAA_31"/>
    <property type="match status" value="1"/>
</dbReference>
<dbReference type="InterPro" id="IPR027417">
    <property type="entry name" value="P-loop_NTPase"/>
</dbReference>
<dbReference type="PANTHER" id="PTHR13696:SF52">
    <property type="entry name" value="PARA FAMILY PROTEIN CT_582"/>
    <property type="match status" value="1"/>
</dbReference>
<dbReference type="SUPFAM" id="SSF52540">
    <property type="entry name" value="P-loop containing nucleoside triphosphate hydrolases"/>
    <property type="match status" value="1"/>
</dbReference>
<dbReference type="PANTHER" id="PTHR13696">
    <property type="entry name" value="P-LOOP CONTAINING NUCLEOSIDE TRIPHOSPHATE HYDROLASE"/>
    <property type="match status" value="1"/>
</dbReference>
<dbReference type="InterPro" id="IPR025669">
    <property type="entry name" value="AAA_dom"/>
</dbReference>
<name>A0A094LBJ5_9BACL</name>
<organism evidence="2">
    <name type="scientific">Anoxybacillus flavithermus</name>
    <dbReference type="NCBI Taxonomy" id="33934"/>
    <lineage>
        <taxon>Bacteria</taxon>
        <taxon>Bacillati</taxon>
        <taxon>Bacillota</taxon>
        <taxon>Bacilli</taxon>
        <taxon>Bacillales</taxon>
        <taxon>Anoxybacillaceae</taxon>
        <taxon>Anoxybacillus</taxon>
    </lineage>
</organism>
<dbReference type="Gene3D" id="3.40.50.300">
    <property type="entry name" value="P-loop containing nucleotide triphosphate hydrolases"/>
    <property type="match status" value="1"/>
</dbReference>
<protein>
    <recommendedName>
        <fullName evidence="1">AAA domain-containing protein</fullName>
    </recommendedName>
</protein>
<dbReference type="CDD" id="cd02042">
    <property type="entry name" value="ParAB_family"/>
    <property type="match status" value="1"/>
</dbReference>
<proteinExistence type="predicted"/>
<comment type="caution">
    <text evidence="2">The sequence shown here is derived from an EMBL/GenBank/DDBJ whole genome shotgun (WGS) entry which is preliminary data.</text>
</comment>
<evidence type="ECO:0000259" key="1">
    <source>
        <dbReference type="Pfam" id="PF13614"/>
    </source>
</evidence>
<sequence length="115" mass="12915">MMSTIYFIDCPPNLNYITQNALYASNYYLIPAIPDRLSSYGISAIKNKVDELNERFQSSSKEYSDTKLIGIVLNFILEYGNQPKHTQTNVNDPTTKVVGLQLSRSASGRCPPSFI</sequence>
<accession>A0A094LBJ5</accession>
<dbReference type="EMBL" id="JPZO01000104">
    <property type="protein sequence ID" value="KFZ32263.1"/>
    <property type="molecule type" value="Genomic_DNA"/>
</dbReference>
<reference evidence="2" key="1">
    <citation type="submission" date="2014-08" db="EMBL/GenBank/DDBJ databases">
        <title>Fullgenome sequencing of Anoxybacillus sp.25 isolate from Garga hot-spring Russia.</title>
        <authorList>
            <person name="Rozanov A.S."/>
            <person name="Kotenko A.V."/>
            <person name="Malup T.K."/>
            <person name="Peltek S.E."/>
        </authorList>
    </citation>
    <scope>NUCLEOTIDE SEQUENCE [LARGE SCALE GENOMIC DNA]</scope>
    <source>
        <strain evidence="2">25</strain>
    </source>
</reference>
<dbReference type="InterPro" id="IPR050678">
    <property type="entry name" value="DNA_Partitioning_ATPase"/>
</dbReference>
<evidence type="ECO:0000313" key="2">
    <source>
        <dbReference type="EMBL" id="KFZ32263.1"/>
    </source>
</evidence>
<feature type="domain" description="AAA" evidence="1">
    <location>
        <begin position="7"/>
        <end position="58"/>
    </location>
</feature>